<protein>
    <submittedName>
        <fullName evidence="2">Uncharacterized protein</fullName>
    </submittedName>
</protein>
<dbReference type="OrthoDB" id="6600151at2759"/>
<dbReference type="AlphaFoldDB" id="A0A2A3EFJ3"/>
<evidence type="ECO:0000313" key="3">
    <source>
        <dbReference type="Proteomes" id="UP000242457"/>
    </source>
</evidence>
<keyword evidence="3" id="KW-1185">Reference proteome</keyword>
<feature type="transmembrane region" description="Helical" evidence="1">
    <location>
        <begin position="39"/>
        <end position="60"/>
    </location>
</feature>
<evidence type="ECO:0000313" key="2">
    <source>
        <dbReference type="EMBL" id="PBC30525.1"/>
    </source>
</evidence>
<keyword evidence="1" id="KW-0472">Membrane</keyword>
<dbReference type="Proteomes" id="UP000242457">
    <property type="component" value="Unassembled WGS sequence"/>
</dbReference>
<sequence>MVKILRKVIFLEELKPIYHKPFWTKAALLWEKFKETNPILGLFVPLAAIVIPTLGGMIFYKKLHENPIPKYYEYIIVMRPDDPAVQHIRKDESLKIGRLREKDTILMPH</sequence>
<proteinExistence type="predicted"/>
<dbReference type="EMBL" id="KZ288258">
    <property type="protein sequence ID" value="PBC30525.1"/>
    <property type="molecule type" value="Genomic_DNA"/>
</dbReference>
<name>A0A2A3EFJ3_APICC</name>
<accession>A0A2A3EFJ3</accession>
<reference evidence="2 3" key="1">
    <citation type="submission" date="2014-07" db="EMBL/GenBank/DDBJ databases">
        <title>Genomic and transcriptomic analysis on Apis cerana provide comprehensive insights into honey bee biology.</title>
        <authorList>
            <person name="Diao Q."/>
            <person name="Sun L."/>
            <person name="Zheng H."/>
            <person name="Zheng H."/>
            <person name="Xu S."/>
            <person name="Wang S."/>
            <person name="Zeng Z."/>
            <person name="Hu F."/>
            <person name="Su S."/>
            <person name="Wu J."/>
        </authorList>
    </citation>
    <scope>NUCLEOTIDE SEQUENCE [LARGE SCALE GENOMIC DNA]</scope>
    <source>
        <tissue evidence="2">Pupae without intestine</tissue>
    </source>
</reference>
<gene>
    <name evidence="2" type="ORF">APICC_02751</name>
</gene>
<evidence type="ECO:0000256" key="1">
    <source>
        <dbReference type="SAM" id="Phobius"/>
    </source>
</evidence>
<keyword evidence="1" id="KW-0812">Transmembrane</keyword>
<keyword evidence="1" id="KW-1133">Transmembrane helix</keyword>
<organism evidence="2 3">
    <name type="scientific">Apis cerana cerana</name>
    <name type="common">Oriental honeybee</name>
    <dbReference type="NCBI Taxonomy" id="94128"/>
    <lineage>
        <taxon>Eukaryota</taxon>
        <taxon>Metazoa</taxon>
        <taxon>Ecdysozoa</taxon>
        <taxon>Arthropoda</taxon>
        <taxon>Hexapoda</taxon>
        <taxon>Insecta</taxon>
        <taxon>Pterygota</taxon>
        <taxon>Neoptera</taxon>
        <taxon>Endopterygota</taxon>
        <taxon>Hymenoptera</taxon>
        <taxon>Apocrita</taxon>
        <taxon>Aculeata</taxon>
        <taxon>Apoidea</taxon>
        <taxon>Anthophila</taxon>
        <taxon>Apidae</taxon>
        <taxon>Apis</taxon>
    </lineage>
</organism>